<dbReference type="InterPro" id="IPR036737">
    <property type="entry name" value="OmpA-like_sf"/>
</dbReference>
<evidence type="ECO:0000256" key="4">
    <source>
        <dbReference type="SAM" id="SignalP"/>
    </source>
</evidence>
<dbReference type="Pfam" id="PF18393">
    <property type="entry name" value="MotY_N"/>
    <property type="match status" value="1"/>
</dbReference>
<dbReference type="RefSeq" id="WP_114337889.1">
    <property type="nucleotide sequence ID" value="NZ_QPID01000004.1"/>
</dbReference>
<dbReference type="AlphaFoldDB" id="A0A368NLT4"/>
<accession>A0A368NLT4</accession>
<keyword evidence="2 3" id="KW-0472">Membrane</keyword>
<comment type="subcellular location">
    <subcellularLocation>
        <location evidence="1">Cell outer membrane</location>
    </subcellularLocation>
</comment>
<dbReference type="PANTHER" id="PTHR30329">
    <property type="entry name" value="STATOR ELEMENT OF FLAGELLAR MOTOR COMPLEX"/>
    <property type="match status" value="1"/>
</dbReference>
<organism evidence="6 7">
    <name type="scientific">Corallincola holothuriorum</name>
    <dbReference type="NCBI Taxonomy" id="2282215"/>
    <lineage>
        <taxon>Bacteria</taxon>
        <taxon>Pseudomonadati</taxon>
        <taxon>Pseudomonadota</taxon>
        <taxon>Gammaproteobacteria</taxon>
        <taxon>Alteromonadales</taxon>
        <taxon>Psychromonadaceae</taxon>
        <taxon>Corallincola</taxon>
    </lineage>
</organism>
<evidence type="ECO:0000259" key="5">
    <source>
        <dbReference type="PROSITE" id="PS51123"/>
    </source>
</evidence>
<proteinExistence type="predicted"/>
<dbReference type="OrthoDB" id="6905929at2"/>
<dbReference type="GO" id="GO:0009279">
    <property type="term" value="C:cell outer membrane"/>
    <property type="evidence" value="ECO:0007669"/>
    <property type="project" value="UniProtKB-SubCell"/>
</dbReference>
<dbReference type="PRINTS" id="PR01023">
    <property type="entry name" value="NAFLGMOTY"/>
</dbReference>
<protein>
    <submittedName>
        <fullName evidence="6">OmpA family protein</fullName>
    </submittedName>
</protein>
<evidence type="ECO:0000313" key="7">
    <source>
        <dbReference type="Proteomes" id="UP000252558"/>
    </source>
</evidence>
<dbReference type="SUPFAM" id="SSF103088">
    <property type="entry name" value="OmpA-like"/>
    <property type="match status" value="1"/>
</dbReference>
<dbReference type="InterPro" id="IPR041544">
    <property type="entry name" value="MotY_N"/>
</dbReference>
<comment type="caution">
    <text evidence="6">The sequence shown here is derived from an EMBL/GenBank/DDBJ whole genome shotgun (WGS) entry which is preliminary data.</text>
</comment>
<dbReference type="Gene3D" id="3.30.1330.60">
    <property type="entry name" value="OmpA-like domain"/>
    <property type="match status" value="1"/>
</dbReference>
<evidence type="ECO:0000256" key="2">
    <source>
        <dbReference type="ARBA" id="ARBA00023136"/>
    </source>
</evidence>
<feature type="signal peptide" evidence="4">
    <location>
        <begin position="1"/>
        <end position="20"/>
    </location>
</feature>
<evidence type="ECO:0000256" key="1">
    <source>
        <dbReference type="ARBA" id="ARBA00004442"/>
    </source>
</evidence>
<dbReference type="Pfam" id="PF00691">
    <property type="entry name" value="OmpA"/>
    <property type="match status" value="1"/>
</dbReference>
<dbReference type="PANTHER" id="PTHR30329:SF17">
    <property type="entry name" value="LIPOPROTEIN YFIB-RELATED"/>
    <property type="match status" value="1"/>
</dbReference>
<keyword evidence="7" id="KW-1185">Reference proteome</keyword>
<dbReference type="InterPro" id="IPR050330">
    <property type="entry name" value="Bact_OuterMem_StrucFunc"/>
</dbReference>
<dbReference type="PROSITE" id="PS51123">
    <property type="entry name" value="OMPA_2"/>
    <property type="match status" value="1"/>
</dbReference>
<evidence type="ECO:0000313" key="6">
    <source>
        <dbReference type="EMBL" id="RCU50399.1"/>
    </source>
</evidence>
<feature type="chain" id="PRO_5016892423" evidence="4">
    <location>
        <begin position="21"/>
        <end position="288"/>
    </location>
</feature>
<name>A0A368NLT4_9GAMM</name>
<keyword evidence="4" id="KW-0732">Signal</keyword>
<dbReference type="Proteomes" id="UP000252558">
    <property type="component" value="Unassembled WGS sequence"/>
</dbReference>
<dbReference type="EMBL" id="QPID01000004">
    <property type="protein sequence ID" value="RCU50399.1"/>
    <property type="molecule type" value="Genomic_DNA"/>
</dbReference>
<dbReference type="PRINTS" id="PR01021">
    <property type="entry name" value="OMPADOMAIN"/>
</dbReference>
<reference evidence="6 7" key="1">
    <citation type="submission" date="2018-07" db="EMBL/GenBank/DDBJ databases">
        <title>Corallincola holothuriorum sp. nov., a new facultative anaerobe isolated from sea cucumber Apostichopus japonicus.</title>
        <authorList>
            <person name="Xia H."/>
        </authorList>
    </citation>
    <scope>NUCLEOTIDE SEQUENCE [LARGE SCALE GENOMIC DNA]</scope>
    <source>
        <strain evidence="6 7">C4</strain>
    </source>
</reference>
<gene>
    <name evidence="6" type="ORF">DU002_08205</name>
</gene>
<sequence length="288" mass="33046">MRLNLSLIAIALIVSQQANAGVRTYAAGLENSQWALASDSRLECRLEHKVPHYGEVSFSSKANKLINLNFDLDMRLQPAKKTPVALRSVPPSWKPGLPTARIGKTTLYRQFEGRVDQQSAWVMLHELEKGMQPTLYYSDWNQRNDEVAVGLSAVNFRQQYYDFLSCVDNLLPYSFDDISYTVLNYQSNSDKLNKESQRKLEMIGEYLKLAPTIELVLVDAYSDSYGGRWHNEQLSIKRAQSIKDYLKEQGLDDKRIRTEGHGEKRHIATNETTIGRNTNRRVVIRMSR</sequence>
<feature type="domain" description="OmpA-like" evidence="5">
    <location>
        <begin position="173"/>
        <end position="288"/>
    </location>
</feature>
<evidence type="ECO:0000256" key="3">
    <source>
        <dbReference type="PROSITE-ProRule" id="PRU00473"/>
    </source>
</evidence>
<dbReference type="CDD" id="cd07185">
    <property type="entry name" value="OmpA_C-like"/>
    <property type="match status" value="1"/>
</dbReference>
<dbReference type="InterPro" id="IPR006664">
    <property type="entry name" value="OMP_bac"/>
</dbReference>
<dbReference type="Gene3D" id="2.60.40.2540">
    <property type="match status" value="1"/>
</dbReference>
<dbReference type="InterPro" id="IPR006665">
    <property type="entry name" value="OmpA-like"/>
</dbReference>